<feature type="active site" description="Proton acceptor for HNH nuclease domain" evidence="12">
    <location>
        <position position="549"/>
    </location>
</feature>
<keyword evidence="5 12" id="KW-0378">Hydrolase</keyword>
<dbReference type="EMBL" id="SLXO01000019">
    <property type="protein sequence ID" value="TCP29544.1"/>
    <property type="molecule type" value="Genomic_DNA"/>
</dbReference>
<dbReference type="PROSITE" id="PS51749">
    <property type="entry name" value="HNH_CAS9"/>
    <property type="match status" value="1"/>
</dbReference>
<dbReference type="GO" id="GO:0003723">
    <property type="term" value="F:RNA binding"/>
    <property type="evidence" value="ECO:0007669"/>
    <property type="project" value="UniProtKB-UniRule"/>
</dbReference>
<evidence type="ECO:0000256" key="13">
    <source>
        <dbReference type="SAM" id="Coils"/>
    </source>
</evidence>
<evidence type="ECO:0000256" key="2">
    <source>
        <dbReference type="ARBA" id="ARBA00022722"/>
    </source>
</evidence>
<dbReference type="InterPro" id="IPR033114">
    <property type="entry name" value="HNH_CAS9"/>
</dbReference>
<dbReference type="InterPro" id="IPR028629">
    <property type="entry name" value="Cas9"/>
</dbReference>
<comment type="caution">
    <text evidence="15">The sequence shown here is derived from an EMBL/GenBank/DDBJ whole genome shotgun (WGS) entry which is preliminary data.</text>
</comment>
<dbReference type="GO" id="GO:0004519">
    <property type="term" value="F:endonuclease activity"/>
    <property type="evidence" value="ECO:0007669"/>
    <property type="project" value="UniProtKB-UniRule"/>
</dbReference>
<sequence length="1002" mass="113001">METLIGAGLMPTDKTARKALEKLDPYTLRAEALKRPLAPEELGRALFHLNQRRGFKSNRIADAGEKEAGAVKAGADRLVEALEKAGAETLGAYLAGRHGRNLQGECLKNADCQPVRFRPRREGAKDVYDFYPTRDLVEQEIDTIWCKQSPHLPQLSDSLKARIKRIILGQRPLKKPLVGNCTFNPKEKRAPRALPLFQRYRLLTETANLRVEEAGRPERPLSNDQQRLILGLLSTRSGEVSFEAMRKALKLPEGAAFNLERGGRKGLDPDLTAAKLAHKDLFGKAWRSFDMAKQNDIVHRLLTEEDEAKLLDFLQDDCGLSADRAERVNEAHLPSVHGHKAHLPSGHGHIGETMLARLVEVLENNTQDWEDPQSGEIITAPITYDEAVQRLDAHHSDMRPAATHDRLPYYGDVLPRHVIQKPDANKASQDYRGRVPNPTVHIAMNQLRQIINMLISVYGPPDSINIELARQLKQTQEQKDEWTRKNKKNERERINRRQRLADLGIADTPGNMQLMRLYDELPPDQRVCVYSNTPLSMEMIVSGEVEIDHILPRSKTLDDSFANKVLCTRQANRDKGNRAPADAFSVNQLTEIHARAKTILPRKAWRFAPDAMDRFEAQGGFLAKQLTDSQHMARLAKEYLSHICAADKVTASPGRLTALLRGKWGLNSLLYDHNLYGPDDTPPKQREDHRHHAIDAFVIGCTTRFMLQRVATAAGRAEELDLDRLAPRGEFPEPFPGYREELKARLEAMIISHKPDHGRQGQLHEETAFGRVDEEIDGKRFNLVTRKPIEGLTEKMVAQVRDPRLRDALVDLVKATKETLAAEACVTGQPLEKRDIEKAIARALADYGKDHNVRRVRVLVTESSTRTVRHGPNREFEKAYVPGSNHRLDIYELPDGTWKGEGISVFDVNQPGFQPRWRAAHPDARLVMALHKGDLFEADFGHGPEILVARKLSPANGRIEFVSHRWAGKMTPQTYRRAAFSKLKAAGAKPVRVDPIGRMRQS</sequence>
<dbReference type="NCBIfam" id="TIGR01865">
    <property type="entry name" value="cas_Csn1"/>
    <property type="match status" value="1"/>
</dbReference>
<dbReference type="InParanoid" id="A0A4R2P5Y2"/>
<keyword evidence="6" id="KW-0460">Magnesium</keyword>
<proteinExistence type="inferred from homology"/>
<gene>
    <name evidence="12" type="primary">cas9</name>
    <name evidence="15" type="ORF">EV659_1195</name>
</gene>
<dbReference type="EC" id="3.1.-.-" evidence="12"/>
<keyword evidence="16" id="KW-1185">Reference proteome</keyword>
<dbReference type="GO" id="GO:0051607">
    <property type="term" value="P:defense response to virus"/>
    <property type="evidence" value="ECO:0007669"/>
    <property type="project" value="UniProtKB-UniRule"/>
</dbReference>
<dbReference type="InterPro" id="IPR003615">
    <property type="entry name" value="HNH_nuc"/>
</dbReference>
<evidence type="ECO:0000313" key="15">
    <source>
        <dbReference type="EMBL" id="TCP29544.1"/>
    </source>
</evidence>
<keyword evidence="2 12" id="KW-0540">Nuclease</keyword>
<organism evidence="15 16">
    <name type="scientific">Rhodothalassium salexigens DSM 2132</name>
    <dbReference type="NCBI Taxonomy" id="1188247"/>
    <lineage>
        <taxon>Bacteria</taxon>
        <taxon>Pseudomonadati</taxon>
        <taxon>Pseudomonadota</taxon>
        <taxon>Alphaproteobacteria</taxon>
        <taxon>Rhodothalassiales</taxon>
        <taxon>Rhodothalassiaceae</taxon>
        <taxon>Rhodothalassium</taxon>
    </lineage>
</organism>
<keyword evidence="3" id="KW-0479">Metal-binding</keyword>
<evidence type="ECO:0000256" key="9">
    <source>
        <dbReference type="ARBA" id="ARBA00023125"/>
    </source>
</evidence>
<evidence type="ECO:0000259" key="14">
    <source>
        <dbReference type="PROSITE" id="PS51749"/>
    </source>
</evidence>
<feature type="domain" description="HNH Cas9-type" evidence="14">
    <location>
        <begin position="475"/>
        <end position="639"/>
    </location>
</feature>
<keyword evidence="8 12" id="KW-0051">Antiviral defense</keyword>
<evidence type="ECO:0000256" key="1">
    <source>
        <dbReference type="ARBA" id="ARBA00001946"/>
    </source>
</evidence>
<evidence type="ECO:0000256" key="6">
    <source>
        <dbReference type="ARBA" id="ARBA00022842"/>
    </source>
</evidence>
<keyword evidence="4 12" id="KW-0255">Endonuclease</keyword>
<protein>
    <recommendedName>
        <fullName evidence="12">CRISPR-associated endonuclease Cas9</fullName>
        <ecNumber evidence="12">3.1.-.-</ecNumber>
    </recommendedName>
</protein>
<keyword evidence="7 12" id="KW-0694">RNA-binding</keyword>
<dbReference type="Gene3D" id="3.30.420.10">
    <property type="entry name" value="Ribonuclease H-like superfamily/Ribonuclease H"/>
    <property type="match status" value="2"/>
</dbReference>
<dbReference type="Pfam" id="PF18470">
    <property type="entry name" value="Cas9_a"/>
    <property type="match status" value="1"/>
</dbReference>
<dbReference type="InterPro" id="IPR041383">
    <property type="entry name" value="RuvC_III"/>
</dbReference>
<comment type="caution">
    <text evidence="12">Lacks conserved residue(s) required for the propagation of feature annotation.</text>
</comment>
<evidence type="ECO:0000256" key="10">
    <source>
        <dbReference type="ARBA" id="ARBA00023211"/>
    </source>
</evidence>
<comment type="subunit">
    <text evidence="11 12">Monomer. Binds crRNA and tracrRNA.</text>
</comment>
<evidence type="ECO:0000256" key="3">
    <source>
        <dbReference type="ARBA" id="ARBA00022723"/>
    </source>
</evidence>
<dbReference type="GO" id="GO:0046872">
    <property type="term" value="F:metal ion binding"/>
    <property type="evidence" value="ECO:0007669"/>
    <property type="project" value="UniProtKB-UniRule"/>
</dbReference>
<name>A0A4R2P5Y2_RHOSA</name>
<accession>A0A4R2P5Y2</accession>
<dbReference type="GO" id="GO:0003677">
    <property type="term" value="F:DNA binding"/>
    <property type="evidence" value="ECO:0007669"/>
    <property type="project" value="UniProtKB-UniRule"/>
</dbReference>
<evidence type="ECO:0000313" key="16">
    <source>
        <dbReference type="Proteomes" id="UP000295399"/>
    </source>
</evidence>
<comment type="function">
    <text evidence="12">CRISPR (clustered regularly interspaced short palindromic repeat) is an adaptive immune system that provides protection against mobile genetic elements (viruses, transposable elements and conjugative plasmids). CRISPR clusters contain spacers, sequences complementary to antecedent mobile elements, and target invading nucleic acids. CRISPR clusters are transcribed and processed into CRISPR RNA (crRNA). In type II CRISPR systems correct processing of pre-crRNA requires a trans-encoded small RNA (tracrRNA), endogenous ribonuclease 3 (rnc) and this protein. The tracrRNA serves as a guide for ribonuclease 3-aided processing of pre-crRNA. Subsequently Cas9/crRNA/tracrRNA endonucleolytically cleaves linear or circular dsDNA target complementary to the spacer; Cas9 is inactive in the absence of the 2 guide RNAs (gRNA). Cas9 recognizes the protospacer adjacent motif (PAM) in the CRISPR repeat sequences to help distinguish self versus nonself, as targets within the bacterial CRISPR locus do not have PAMs. PAM recognition is also required for catalytic activity.</text>
</comment>
<dbReference type="GO" id="GO:0043571">
    <property type="term" value="P:maintenance of CRISPR repeat elements"/>
    <property type="evidence" value="ECO:0007669"/>
    <property type="project" value="UniProtKB-UniRule"/>
</dbReference>
<dbReference type="GO" id="GO:0016787">
    <property type="term" value="F:hydrolase activity"/>
    <property type="evidence" value="ECO:0007669"/>
    <property type="project" value="UniProtKB-KW"/>
</dbReference>
<feature type="coiled-coil region" evidence="13">
    <location>
        <begin position="465"/>
        <end position="492"/>
    </location>
</feature>
<comment type="domain">
    <text evidence="12">Has 2 endonuclease domains. The discontinuous RuvC-like domain cleaves the target DNA noncomplementary to crRNA while the HNH nuclease domain cleaves the target DNA complementary to crRNA.</text>
</comment>
<keyword evidence="9 12" id="KW-0238">DNA-binding</keyword>
<dbReference type="HAMAP" id="MF_01480">
    <property type="entry name" value="Cas9"/>
    <property type="match status" value="1"/>
</dbReference>
<evidence type="ECO:0000256" key="8">
    <source>
        <dbReference type="ARBA" id="ARBA00023118"/>
    </source>
</evidence>
<evidence type="ECO:0000256" key="11">
    <source>
        <dbReference type="ARBA" id="ARBA00046380"/>
    </source>
</evidence>
<keyword evidence="10" id="KW-0464">Manganese</keyword>
<comment type="similarity">
    <text evidence="12">Belongs to the CRISPR-associated Cas9 family.</text>
</comment>
<dbReference type="Proteomes" id="UP000295399">
    <property type="component" value="Unassembled WGS sequence"/>
</dbReference>
<dbReference type="Pfam" id="PF18541">
    <property type="entry name" value="RuvC_III"/>
    <property type="match status" value="1"/>
</dbReference>
<keyword evidence="13" id="KW-0175">Coiled coil</keyword>
<dbReference type="Pfam" id="PF13395">
    <property type="entry name" value="HNH_4"/>
    <property type="match status" value="1"/>
</dbReference>
<dbReference type="AlphaFoldDB" id="A0A4R2P5Y2"/>
<comment type="cofactor">
    <cofactor evidence="1">
        <name>Mg(2+)</name>
        <dbReference type="ChEBI" id="CHEBI:18420"/>
    </cofactor>
</comment>
<evidence type="ECO:0000256" key="4">
    <source>
        <dbReference type="ARBA" id="ARBA00022759"/>
    </source>
</evidence>
<evidence type="ECO:0000256" key="5">
    <source>
        <dbReference type="ARBA" id="ARBA00022801"/>
    </source>
</evidence>
<dbReference type="InterPro" id="IPR036397">
    <property type="entry name" value="RNaseH_sf"/>
</dbReference>
<evidence type="ECO:0000256" key="7">
    <source>
        <dbReference type="ARBA" id="ARBA00022884"/>
    </source>
</evidence>
<dbReference type="InterPro" id="IPR040619">
    <property type="entry name" value="Cas9_alpha-helical_lobe"/>
</dbReference>
<evidence type="ECO:0000256" key="12">
    <source>
        <dbReference type="HAMAP-Rule" id="MF_01480"/>
    </source>
</evidence>
<reference evidence="15 16" key="1">
    <citation type="submission" date="2019-03" db="EMBL/GenBank/DDBJ databases">
        <title>Genomic Encyclopedia of Type Strains, Phase IV (KMG-IV): sequencing the most valuable type-strain genomes for metagenomic binning, comparative biology and taxonomic classification.</title>
        <authorList>
            <person name="Goeker M."/>
        </authorList>
    </citation>
    <scope>NUCLEOTIDE SEQUENCE [LARGE SCALE GENOMIC DNA]</scope>
    <source>
        <strain evidence="15 16">DSM 2132</strain>
    </source>
</reference>